<dbReference type="Proteomes" id="UP000479000">
    <property type="component" value="Unassembled WGS sequence"/>
</dbReference>
<dbReference type="EMBL" id="CADCXU010031200">
    <property type="protein sequence ID" value="CAB0017331.1"/>
    <property type="molecule type" value="Genomic_DNA"/>
</dbReference>
<dbReference type="SUPFAM" id="SSF56672">
    <property type="entry name" value="DNA/RNA polymerases"/>
    <property type="match status" value="1"/>
</dbReference>
<dbReference type="GO" id="GO:0016787">
    <property type="term" value="F:hydrolase activity"/>
    <property type="evidence" value="ECO:0007669"/>
    <property type="project" value="UniProtKB-KW"/>
</dbReference>
<evidence type="ECO:0000313" key="8">
    <source>
        <dbReference type="EMBL" id="CAB0017331.1"/>
    </source>
</evidence>
<dbReference type="InterPro" id="IPR043502">
    <property type="entry name" value="DNA/RNA_pol_sf"/>
</dbReference>
<dbReference type="PANTHER" id="PTHR37984">
    <property type="entry name" value="PROTEIN CBG26694"/>
    <property type="match status" value="1"/>
</dbReference>
<evidence type="ECO:0000259" key="7">
    <source>
        <dbReference type="Pfam" id="PF17917"/>
    </source>
</evidence>
<feature type="domain" description="Reverse transcriptase RNase H-like" evidence="7">
    <location>
        <begin position="12"/>
        <end position="115"/>
    </location>
</feature>
<dbReference type="OrthoDB" id="6624472at2759"/>
<organism evidence="8 9">
    <name type="scientific">Nesidiocoris tenuis</name>
    <dbReference type="NCBI Taxonomy" id="355587"/>
    <lineage>
        <taxon>Eukaryota</taxon>
        <taxon>Metazoa</taxon>
        <taxon>Ecdysozoa</taxon>
        <taxon>Arthropoda</taxon>
        <taxon>Hexapoda</taxon>
        <taxon>Insecta</taxon>
        <taxon>Pterygota</taxon>
        <taxon>Neoptera</taxon>
        <taxon>Paraneoptera</taxon>
        <taxon>Hemiptera</taxon>
        <taxon>Heteroptera</taxon>
        <taxon>Panheteroptera</taxon>
        <taxon>Cimicomorpha</taxon>
        <taxon>Miridae</taxon>
        <taxon>Dicyphina</taxon>
        <taxon>Nesidiocoris</taxon>
    </lineage>
</organism>
<evidence type="ECO:0000256" key="4">
    <source>
        <dbReference type="ARBA" id="ARBA00022759"/>
    </source>
</evidence>
<name>A0A6H5HMA7_9HEMI</name>
<evidence type="ECO:0000256" key="1">
    <source>
        <dbReference type="ARBA" id="ARBA00022679"/>
    </source>
</evidence>
<keyword evidence="6" id="KW-0695">RNA-directed DNA polymerase</keyword>
<dbReference type="Gene3D" id="3.10.20.370">
    <property type="match status" value="1"/>
</dbReference>
<evidence type="ECO:0000256" key="5">
    <source>
        <dbReference type="ARBA" id="ARBA00022801"/>
    </source>
</evidence>
<keyword evidence="3" id="KW-0540">Nuclease</keyword>
<evidence type="ECO:0000313" key="9">
    <source>
        <dbReference type="Proteomes" id="UP000479000"/>
    </source>
</evidence>
<keyword evidence="5" id="KW-0378">Hydrolase</keyword>
<dbReference type="GO" id="GO:0003964">
    <property type="term" value="F:RNA-directed DNA polymerase activity"/>
    <property type="evidence" value="ECO:0007669"/>
    <property type="project" value="UniProtKB-KW"/>
</dbReference>
<evidence type="ECO:0000256" key="3">
    <source>
        <dbReference type="ARBA" id="ARBA00022722"/>
    </source>
</evidence>
<dbReference type="GO" id="GO:0004519">
    <property type="term" value="F:endonuclease activity"/>
    <property type="evidence" value="ECO:0007669"/>
    <property type="project" value="UniProtKB-KW"/>
</dbReference>
<dbReference type="CDD" id="cd09274">
    <property type="entry name" value="RNase_HI_RT_Ty3"/>
    <property type="match status" value="1"/>
</dbReference>
<keyword evidence="2" id="KW-0548">Nucleotidyltransferase</keyword>
<evidence type="ECO:0000256" key="2">
    <source>
        <dbReference type="ARBA" id="ARBA00022695"/>
    </source>
</evidence>
<dbReference type="AlphaFoldDB" id="A0A6H5HMA7"/>
<dbReference type="Pfam" id="PF17917">
    <property type="entry name" value="RT_RNaseH"/>
    <property type="match status" value="1"/>
</dbReference>
<reference evidence="8 9" key="1">
    <citation type="submission" date="2020-02" db="EMBL/GenBank/DDBJ databases">
        <authorList>
            <person name="Ferguson B K."/>
        </authorList>
    </citation>
    <scope>NUCLEOTIDE SEQUENCE [LARGE SCALE GENOMIC DNA]</scope>
</reference>
<proteinExistence type="predicted"/>
<keyword evidence="9" id="KW-1185">Reference proteome</keyword>
<dbReference type="InterPro" id="IPR041373">
    <property type="entry name" value="RT_RNaseH"/>
</dbReference>
<feature type="non-terminal residue" evidence="8">
    <location>
        <position position="181"/>
    </location>
</feature>
<protein>
    <recommendedName>
        <fullName evidence="7">Reverse transcriptase RNase H-like domain-containing protein</fullName>
    </recommendedName>
</protein>
<dbReference type="PANTHER" id="PTHR37984:SF5">
    <property type="entry name" value="PROTEIN NYNRIN-LIKE"/>
    <property type="match status" value="1"/>
</dbReference>
<accession>A0A6H5HMA7</accession>
<dbReference type="InterPro" id="IPR050951">
    <property type="entry name" value="Retrovirus_Pol_polyprotein"/>
</dbReference>
<dbReference type="FunFam" id="3.10.20.370:FF:000001">
    <property type="entry name" value="Retrovirus-related Pol polyprotein from transposon 17.6-like protein"/>
    <property type="match status" value="1"/>
</dbReference>
<evidence type="ECO:0000256" key="6">
    <source>
        <dbReference type="ARBA" id="ARBA00022918"/>
    </source>
</evidence>
<gene>
    <name evidence="8" type="ORF">NTEN_LOCUS21352</name>
</gene>
<keyword evidence="1" id="KW-0808">Transferase</keyword>
<keyword evidence="4" id="KW-0255">Endonuclease</keyword>
<sequence>MITSAPILKTPDFQTRFQLYTDASTVGVAACLAQSVDDKIHPVAFASRKLNSAERNYSAYEIEMLAVIFAVNKFRVYLENTEFDLHTDHKALTTLTKMKQEKGRLIRWQLELMPFRYQAHHISGNNNSLADYLSRNPADQSGSTTSSVCLNIILPELFSNISEEQEKDEKLGPLILKLRQG</sequence>